<proteinExistence type="predicted"/>
<sequence length="157" mass="18097">MRCSAVVLLTWHMAFLAGVFLDLYSPKYWNFDTIIQQEATMSNILLADKTRYLRAAMLRLVPAAIGIFLRSWAKKSEIPDLSPSGIIWGSTFIMIQLFLAIHLWKQSPKLDGGMRDNEEAFVSAFDLYDRAQPRRRDDAVRCKPSSGWKLFNISHLW</sequence>
<evidence type="ECO:0000313" key="2">
    <source>
        <dbReference type="EMBL" id="CEO50498.1"/>
    </source>
</evidence>
<feature type="transmembrane region" description="Helical" evidence="1">
    <location>
        <begin position="85"/>
        <end position="104"/>
    </location>
</feature>
<reference evidence="2" key="1">
    <citation type="submission" date="2015-01" db="EMBL/GenBank/DDBJ databases">
        <authorList>
            <person name="Durling Mikael"/>
        </authorList>
    </citation>
    <scope>NUCLEOTIDE SEQUENCE</scope>
</reference>
<organism evidence="2">
    <name type="scientific">Bionectria ochroleuca</name>
    <name type="common">Gliocladium roseum</name>
    <dbReference type="NCBI Taxonomy" id="29856"/>
    <lineage>
        <taxon>Eukaryota</taxon>
        <taxon>Fungi</taxon>
        <taxon>Dikarya</taxon>
        <taxon>Ascomycota</taxon>
        <taxon>Pezizomycotina</taxon>
        <taxon>Sordariomycetes</taxon>
        <taxon>Hypocreomycetidae</taxon>
        <taxon>Hypocreales</taxon>
        <taxon>Bionectriaceae</taxon>
        <taxon>Clonostachys</taxon>
    </lineage>
</organism>
<gene>
    <name evidence="2" type="ORF">BN869_000006556_1</name>
</gene>
<evidence type="ECO:0000256" key="1">
    <source>
        <dbReference type="SAM" id="Phobius"/>
    </source>
</evidence>
<dbReference type="EMBL" id="CDPU01000018">
    <property type="protein sequence ID" value="CEO50498.1"/>
    <property type="molecule type" value="Genomic_DNA"/>
</dbReference>
<accession>A0A0B7JZE4</accession>
<name>A0A0B7JZE4_BIOOC</name>
<keyword evidence="1" id="KW-0812">Transmembrane</keyword>
<keyword evidence="1" id="KW-1133">Transmembrane helix</keyword>
<protein>
    <submittedName>
        <fullName evidence="2">Uncharacterized protein</fullName>
    </submittedName>
</protein>
<keyword evidence="1" id="KW-0472">Membrane</keyword>
<feature type="transmembrane region" description="Helical" evidence="1">
    <location>
        <begin position="52"/>
        <end position="73"/>
    </location>
</feature>
<dbReference type="AlphaFoldDB" id="A0A0B7JZE4"/>